<keyword evidence="4 5" id="KW-0472">Membrane</keyword>
<proteinExistence type="inferred from homology"/>
<feature type="transmembrane region" description="Helical" evidence="5">
    <location>
        <begin position="82"/>
        <end position="106"/>
    </location>
</feature>
<dbReference type="EMBL" id="CP120733">
    <property type="protein sequence ID" value="WFD09372.1"/>
    <property type="molecule type" value="Genomic_DNA"/>
</dbReference>
<dbReference type="InterPro" id="IPR000515">
    <property type="entry name" value="MetI-like"/>
</dbReference>
<feature type="transmembrane region" description="Helical" evidence="5">
    <location>
        <begin position="262"/>
        <end position="282"/>
    </location>
</feature>
<reference evidence="7 8" key="1">
    <citation type="submission" date="2023-03" db="EMBL/GenBank/DDBJ databases">
        <title>Complete genome sequence of Tepidibacter sp. SWIR-1, isolated from a deep-sea hydrothermal vent.</title>
        <authorList>
            <person name="Li X."/>
        </authorList>
    </citation>
    <scope>NUCLEOTIDE SEQUENCE [LARGE SCALE GENOMIC DNA]</scope>
    <source>
        <strain evidence="7 8">SWIR-1</strain>
    </source>
</reference>
<sequence>MSKKVESNVSSSIIWKNKLMETRRHFRDPILITTIILVLLSLVLFILAPLYNVLKQSLIDLDGNLSLSGYIRAFSYSDNITAISHTMILATVVGVLGTFIGFVFAYCSAYIKMRAKKAFNLIAMLPIVSPPFAVALSIILLFGSRGLITHDLLGIDNFNIYGFKGLVFVQTLSYFPIAYLLLNGLLKSIDPSIEEASRNLGASRGATFCNVTLPLIKPGLANAFLLVFIKSVADFANPITIGGDYTTLATQVYLQAIGNYDMQGGAAIAVILLNISILLFILQKYYIEKKVFVTITGKASKERVLISEKHIVYPLAIFSLGISIIIIMFYALIPLESFVKLWGIDYSLTLNNYKYAFDVGAKAILDTTWLSIIATPFTGLIGMVIAFLIVRKKFIGKGLIEFISMLGMAVPGTVIGIGYILTFNNKPFVLTGTAAIIVIAYISRSIPVGIRSGVTALQQIDPSIEEAASDLGANSAKVFTSISLPLIKTSFFGGLVYSFVKSMTSISAIIFLVSAKYNILTISILDQIESGKFGVAAAFSTVLIVIVYIVIGIMYKLIGLMGASKDDIRL</sequence>
<evidence type="ECO:0000313" key="8">
    <source>
        <dbReference type="Proteomes" id="UP001222800"/>
    </source>
</evidence>
<dbReference type="Gene3D" id="1.10.3720.10">
    <property type="entry name" value="MetI-like"/>
    <property type="match status" value="2"/>
</dbReference>
<gene>
    <name evidence="7" type="ORF">P4S50_13370</name>
</gene>
<evidence type="ECO:0000256" key="4">
    <source>
        <dbReference type="ARBA" id="ARBA00023136"/>
    </source>
</evidence>
<organism evidence="7 8">
    <name type="scientific">Tepidibacter hydrothermalis</name>
    <dbReference type="NCBI Taxonomy" id="3036126"/>
    <lineage>
        <taxon>Bacteria</taxon>
        <taxon>Bacillati</taxon>
        <taxon>Bacillota</taxon>
        <taxon>Clostridia</taxon>
        <taxon>Peptostreptococcales</taxon>
        <taxon>Peptostreptococcaceae</taxon>
        <taxon>Tepidibacter</taxon>
    </lineage>
</organism>
<keyword evidence="2 5" id="KW-0812">Transmembrane</keyword>
<feature type="transmembrane region" description="Helical" evidence="5">
    <location>
        <begin position="402"/>
        <end position="421"/>
    </location>
</feature>
<comment type="subcellular location">
    <subcellularLocation>
        <location evidence="5">Cell membrane</location>
        <topology evidence="5">Multi-pass membrane protein</topology>
    </subcellularLocation>
    <subcellularLocation>
        <location evidence="1">Membrane</location>
        <topology evidence="1">Multi-pass membrane protein</topology>
    </subcellularLocation>
</comment>
<keyword evidence="8" id="KW-1185">Reference proteome</keyword>
<evidence type="ECO:0000256" key="1">
    <source>
        <dbReference type="ARBA" id="ARBA00004141"/>
    </source>
</evidence>
<keyword evidence="3 5" id="KW-1133">Transmembrane helix</keyword>
<dbReference type="SUPFAM" id="SSF161098">
    <property type="entry name" value="MetI-like"/>
    <property type="match status" value="2"/>
</dbReference>
<accession>A0ABY8ECZ9</accession>
<feature type="transmembrane region" description="Helical" evidence="5">
    <location>
        <begin position="118"/>
        <end position="143"/>
    </location>
</feature>
<evidence type="ECO:0000256" key="3">
    <source>
        <dbReference type="ARBA" id="ARBA00022989"/>
    </source>
</evidence>
<evidence type="ECO:0000256" key="2">
    <source>
        <dbReference type="ARBA" id="ARBA00022692"/>
    </source>
</evidence>
<comment type="similarity">
    <text evidence="5">Belongs to the binding-protein-dependent transport system permease family.</text>
</comment>
<dbReference type="CDD" id="cd06261">
    <property type="entry name" value="TM_PBP2"/>
    <property type="match status" value="2"/>
</dbReference>
<feature type="transmembrane region" description="Helical" evidence="5">
    <location>
        <begin position="30"/>
        <end position="51"/>
    </location>
</feature>
<evidence type="ECO:0000259" key="6">
    <source>
        <dbReference type="PROSITE" id="PS50928"/>
    </source>
</evidence>
<feature type="transmembrane region" description="Helical" evidence="5">
    <location>
        <begin position="311"/>
        <end position="333"/>
    </location>
</feature>
<dbReference type="Pfam" id="PF00528">
    <property type="entry name" value="BPD_transp_1"/>
    <property type="match status" value="2"/>
</dbReference>
<feature type="transmembrane region" description="Helical" evidence="5">
    <location>
        <begin position="369"/>
        <end position="390"/>
    </location>
</feature>
<feature type="domain" description="ABC transmembrane type-1" evidence="6">
    <location>
        <begin position="83"/>
        <end position="283"/>
    </location>
</feature>
<dbReference type="InterPro" id="IPR035906">
    <property type="entry name" value="MetI-like_sf"/>
</dbReference>
<dbReference type="PANTHER" id="PTHR43496">
    <property type="entry name" value="PROTEIN LPLB"/>
    <property type="match status" value="1"/>
</dbReference>
<feature type="transmembrane region" description="Helical" evidence="5">
    <location>
        <begin position="163"/>
        <end position="186"/>
    </location>
</feature>
<keyword evidence="5" id="KW-0813">Transport</keyword>
<dbReference type="Proteomes" id="UP001222800">
    <property type="component" value="Chromosome"/>
</dbReference>
<feature type="transmembrane region" description="Helical" evidence="5">
    <location>
        <begin position="491"/>
        <end position="513"/>
    </location>
</feature>
<dbReference type="RefSeq" id="WP_277731297.1">
    <property type="nucleotide sequence ID" value="NZ_CP120733.1"/>
</dbReference>
<dbReference type="PANTHER" id="PTHR43496:SF1">
    <property type="entry name" value="POLYGALACTURONAN_RHAMNOGALACTURONAN TRANSPORT SYSTEM PERMEASE PROTEIN YTEP"/>
    <property type="match status" value="1"/>
</dbReference>
<name>A0ABY8ECZ9_9FIRM</name>
<feature type="transmembrane region" description="Helical" evidence="5">
    <location>
        <begin position="427"/>
        <end position="443"/>
    </location>
</feature>
<dbReference type="PROSITE" id="PS50928">
    <property type="entry name" value="ABC_TM1"/>
    <property type="match status" value="2"/>
</dbReference>
<feature type="transmembrane region" description="Helical" evidence="5">
    <location>
        <begin position="533"/>
        <end position="555"/>
    </location>
</feature>
<protein>
    <submittedName>
        <fullName evidence="7">Iron ABC transporter permease</fullName>
    </submittedName>
</protein>
<feature type="domain" description="ABC transmembrane type-1" evidence="6">
    <location>
        <begin position="364"/>
        <end position="554"/>
    </location>
</feature>
<feature type="transmembrane region" description="Helical" evidence="5">
    <location>
        <begin position="207"/>
        <end position="229"/>
    </location>
</feature>
<evidence type="ECO:0000256" key="5">
    <source>
        <dbReference type="RuleBase" id="RU363032"/>
    </source>
</evidence>
<evidence type="ECO:0000313" key="7">
    <source>
        <dbReference type="EMBL" id="WFD09372.1"/>
    </source>
</evidence>